<evidence type="ECO:0000313" key="16">
    <source>
        <dbReference type="EMBL" id="QNN55876.1"/>
    </source>
</evidence>
<dbReference type="SUPFAM" id="SSF58104">
    <property type="entry name" value="Methyl-accepting chemotaxis protein (MCP) signaling domain"/>
    <property type="match status" value="1"/>
</dbReference>
<dbReference type="CDD" id="cd11386">
    <property type="entry name" value="MCP_signal"/>
    <property type="match status" value="1"/>
</dbReference>
<evidence type="ECO:0000256" key="9">
    <source>
        <dbReference type="ARBA" id="ARBA00023224"/>
    </source>
</evidence>
<keyword evidence="9 11" id="KW-0807">Transducer</keyword>
<evidence type="ECO:0000256" key="13">
    <source>
        <dbReference type="SAM" id="Phobius"/>
    </source>
</evidence>
<evidence type="ECO:0000256" key="2">
    <source>
        <dbReference type="ARBA" id="ARBA00022475"/>
    </source>
</evidence>
<dbReference type="KEGG" id="drg:H9K76_14875"/>
<feature type="domain" description="HAMP" evidence="15">
    <location>
        <begin position="209"/>
        <end position="261"/>
    </location>
</feature>
<dbReference type="InterPro" id="IPR051310">
    <property type="entry name" value="MCP_chemotaxis"/>
</dbReference>
<keyword evidence="3" id="KW-0488">Methylation</keyword>
<evidence type="ECO:0000256" key="1">
    <source>
        <dbReference type="ARBA" id="ARBA00004429"/>
    </source>
</evidence>
<evidence type="ECO:0000256" key="6">
    <source>
        <dbReference type="ARBA" id="ARBA00022692"/>
    </source>
</evidence>
<dbReference type="GO" id="GO:0007165">
    <property type="term" value="P:signal transduction"/>
    <property type="evidence" value="ECO:0007669"/>
    <property type="project" value="UniProtKB-KW"/>
</dbReference>
<evidence type="ECO:0000256" key="11">
    <source>
        <dbReference type="PROSITE-ProRule" id="PRU00284"/>
    </source>
</evidence>
<dbReference type="PRINTS" id="PR00260">
    <property type="entry name" value="CHEMTRNSDUCR"/>
</dbReference>
<dbReference type="PROSITE" id="PS50885">
    <property type="entry name" value="HAMP"/>
    <property type="match status" value="1"/>
</dbReference>
<dbReference type="InterPro" id="IPR004089">
    <property type="entry name" value="MCPsignal_dom"/>
</dbReference>
<reference evidence="16 17" key="1">
    <citation type="submission" date="2020-08" db="EMBL/GenBank/DDBJ databases">
        <title>Genome sequence of Diaphorobacter ruginosibacter DSM 27467T.</title>
        <authorList>
            <person name="Hyun D.-W."/>
            <person name="Bae J.-W."/>
        </authorList>
    </citation>
    <scope>NUCLEOTIDE SEQUENCE [LARGE SCALE GENOMIC DNA]</scope>
    <source>
        <strain evidence="16 17">DSM 27467</strain>
    </source>
</reference>
<dbReference type="PANTHER" id="PTHR43531:SF14">
    <property type="entry name" value="METHYL-ACCEPTING CHEMOTAXIS PROTEIN I-RELATED"/>
    <property type="match status" value="1"/>
</dbReference>
<keyword evidence="7 13" id="KW-1133">Transmembrane helix</keyword>
<dbReference type="GO" id="GO:0004888">
    <property type="term" value="F:transmembrane signaling receptor activity"/>
    <property type="evidence" value="ECO:0007669"/>
    <property type="project" value="InterPro"/>
</dbReference>
<feature type="domain" description="Methyl-accepting transducer" evidence="14">
    <location>
        <begin position="266"/>
        <end position="495"/>
    </location>
</feature>
<sequence length="573" mass="60012">MTHLSIKSRLWLLVLSLLVVLAVVSAVLFQQLQAANDSLASVHENQVMPLRQMSEAASGYSDGVLVPLDRVIANSISPAEGAALIAEGRDRANRSWSAFLQTRLFPNEQVAVDKIQPLQRQANIVISEMIEKLQAGSVQEAAALKESVLTPLMVSILAGMESISDMQLVNSRQTSEDSASAMQATLTAIGAALLVSLAACLVAAFMLIRKITGSLDHAVHVAERVARGDLSGQIHVTGNDEIARLLRALAAMNDNLTQIVRRIRESSESVSTGSTQIAAGSNDLSHRTEEQASNLQQTAASLEELAATVQQNSANAAQAKQLAAAASVTAVDGGEAMQRVNRTMAHISGSSAKIADIINVIDTIAFQTNILALNAAVEAARAGEHGRSFAVVAGEVRSLAGRSADAAKEISALINQSVAEVSDGAQLVDEATQTIGTLTTQVRDVAALVGQINTASQEQSEGISQISDAVAQLDRVTQQNAALVEQSAAAAASLSHQAGTLTQLVATFRLNVRSHGAGTPGSGARMLATNAASRRTGLPMARRPGQEPDQDQTERVDAAIGASPESTSPHWPR</sequence>
<organism evidence="16 17">
    <name type="scientific">Diaphorobacter ruginosibacter</name>
    <dbReference type="NCBI Taxonomy" id="1715720"/>
    <lineage>
        <taxon>Bacteria</taxon>
        <taxon>Pseudomonadati</taxon>
        <taxon>Pseudomonadota</taxon>
        <taxon>Betaproteobacteria</taxon>
        <taxon>Burkholderiales</taxon>
        <taxon>Comamonadaceae</taxon>
        <taxon>Diaphorobacter</taxon>
    </lineage>
</organism>
<feature type="transmembrane region" description="Helical" evidence="13">
    <location>
        <begin position="186"/>
        <end position="208"/>
    </location>
</feature>
<comment type="similarity">
    <text evidence="10">Belongs to the methyl-accepting chemotaxis (MCP) protein family.</text>
</comment>
<gene>
    <name evidence="16" type="ORF">H9K76_14875</name>
</gene>
<dbReference type="InterPro" id="IPR004090">
    <property type="entry name" value="Chemotax_Me-accpt_rcpt"/>
</dbReference>
<dbReference type="Pfam" id="PF00672">
    <property type="entry name" value="HAMP"/>
    <property type="match status" value="1"/>
</dbReference>
<dbReference type="RefSeq" id="WP_187596149.1">
    <property type="nucleotide sequence ID" value="NZ_CP060714.1"/>
</dbReference>
<keyword evidence="8 13" id="KW-0472">Membrane</keyword>
<keyword evidence="6 13" id="KW-0812">Transmembrane</keyword>
<dbReference type="CDD" id="cd06225">
    <property type="entry name" value="HAMP"/>
    <property type="match status" value="1"/>
</dbReference>
<dbReference type="Gene3D" id="1.10.287.950">
    <property type="entry name" value="Methyl-accepting chemotaxis protein"/>
    <property type="match status" value="1"/>
</dbReference>
<protein>
    <submittedName>
        <fullName evidence="16">MCP four helix bundle domain-containing protein</fullName>
    </submittedName>
</protein>
<evidence type="ECO:0000259" key="14">
    <source>
        <dbReference type="PROSITE" id="PS50111"/>
    </source>
</evidence>
<keyword evidence="2" id="KW-1003">Cell membrane</keyword>
<feature type="region of interest" description="Disordered" evidence="12">
    <location>
        <begin position="534"/>
        <end position="573"/>
    </location>
</feature>
<evidence type="ECO:0000256" key="8">
    <source>
        <dbReference type="ARBA" id="ARBA00023136"/>
    </source>
</evidence>
<dbReference type="GO" id="GO:0006935">
    <property type="term" value="P:chemotaxis"/>
    <property type="evidence" value="ECO:0007669"/>
    <property type="project" value="UniProtKB-KW"/>
</dbReference>
<accession>A0A7G9RJV1</accession>
<dbReference type="InterPro" id="IPR003122">
    <property type="entry name" value="Tar_rcpt_lig-bd"/>
</dbReference>
<evidence type="ECO:0000313" key="17">
    <source>
        <dbReference type="Proteomes" id="UP000515811"/>
    </source>
</evidence>
<dbReference type="AlphaFoldDB" id="A0A7G9RJV1"/>
<dbReference type="Proteomes" id="UP000515811">
    <property type="component" value="Chromosome"/>
</dbReference>
<evidence type="ECO:0000256" key="4">
    <source>
        <dbReference type="ARBA" id="ARBA00022500"/>
    </source>
</evidence>
<dbReference type="GO" id="GO:0005886">
    <property type="term" value="C:plasma membrane"/>
    <property type="evidence" value="ECO:0007669"/>
    <property type="project" value="UniProtKB-SubCell"/>
</dbReference>
<dbReference type="FunFam" id="1.10.287.950:FF:000001">
    <property type="entry name" value="Methyl-accepting chemotaxis sensory transducer"/>
    <property type="match status" value="1"/>
</dbReference>
<dbReference type="EMBL" id="CP060714">
    <property type="protein sequence ID" value="QNN55876.1"/>
    <property type="molecule type" value="Genomic_DNA"/>
</dbReference>
<feature type="compositionally biased region" description="Polar residues" evidence="12">
    <location>
        <begin position="564"/>
        <end position="573"/>
    </location>
</feature>
<feature type="region of interest" description="Disordered" evidence="12">
    <location>
        <begin position="271"/>
        <end position="296"/>
    </location>
</feature>
<evidence type="ECO:0000256" key="7">
    <source>
        <dbReference type="ARBA" id="ARBA00022989"/>
    </source>
</evidence>
<evidence type="ECO:0000259" key="15">
    <source>
        <dbReference type="PROSITE" id="PS50885"/>
    </source>
</evidence>
<dbReference type="PANTHER" id="PTHR43531">
    <property type="entry name" value="PROTEIN ICFG"/>
    <property type="match status" value="1"/>
</dbReference>
<keyword evidence="4" id="KW-0145">Chemotaxis</keyword>
<comment type="subcellular location">
    <subcellularLocation>
        <location evidence="1">Cell inner membrane</location>
        <topology evidence="1">Multi-pass membrane protein</topology>
    </subcellularLocation>
</comment>
<feature type="compositionally biased region" description="Polar residues" evidence="12">
    <location>
        <begin position="272"/>
        <end position="283"/>
    </location>
</feature>
<evidence type="ECO:0000256" key="10">
    <source>
        <dbReference type="ARBA" id="ARBA00029447"/>
    </source>
</evidence>
<dbReference type="InterPro" id="IPR003660">
    <property type="entry name" value="HAMP_dom"/>
</dbReference>
<dbReference type="SMART" id="SM00283">
    <property type="entry name" value="MA"/>
    <property type="match status" value="1"/>
</dbReference>
<name>A0A7G9RJV1_9BURK</name>
<dbReference type="SMART" id="SM00304">
    <property type="entry name" value="HAMP"/>
    <property type="match status" value="1"/>
</dbReference>
<proteinExistence type="inferred from homology"/>
<evidence type="ECO:0000256" key="5">
    <source>
        <dbReference type="ARBA" id="ARBA00022519"/>
    </source>
</evidence>
<keyword evidence="5" id="KW-0997">Cell inner membrane</keyword>
<keyword evidence="17" id="KW-1185">Reference proteome</keyword>
<dbReference type="PROSITE" id="PS50111">
    <property type="entry name" value="CHEMOTAXIS_TRANSDUC_2"/>
    <property type="match status" value="1"/>
</dbReference>
<evidence type="ECO:0000256" key="12">
    <source>
        <dbReference type="SAM" id="MobiDB-lite"/>
    </source>
</evidence>
<dbReference type="Pfam" id="PF02203">
    <property type="entry name" value="TarH"/>
    <property type="match status" value="1"/>
</dbReference>
<dbReference type="Pfam" id="PF00015">
    <property type="entry name" value="MCPsignal"/>
    <property type="match status" value="1"/>
</dbReference>
<evidence type="ECO:0000256" key="3">
    <source>
        <dbReference type="ARBA" id="ARBA00022481"/>
    </source>
</evidence>